<evidence type="ECO:0000313" key="8">
    <source>
        <dbReference type="EMBL" id="TDO26954.1"/>
    </source>
</evidence>
<dbReference type="Pfam" id="PF08447">
    <property type="entry name" value="PAS_3"/>
    <property type="match status" value="1"/>
</dbReference>
<dbReference type="InterPro" id="IPR035965">
    <property type="entry name" value="PAS-like_dom_sf"/>
</dbReference>
<dbReference type="OrthoDB" id="9124519at2"/>
<dbReference type="GO" id="GO:0000155">
    <property type="term" value="F:phosphorelay sensor kinase activity"/>
    <property type="evidence" value="ECO:0007669"/>
    <property type="project" value="InterPro"/>
</dbReference>
<protein>
    <recommendedName>
        <fullName evidence="2">histidine kinase</fullName>
        <ecNumber evidence="2">2.7.13.3</ecNumber>
    </recommendedName>
</protein>
<comment type="catalytic activity">
    <reaction evidence="1">
        <text>ATP + protein L-histidine = ADP + protein N-phospho-L-histidine.</text>
        <dbReference type="EC" id="2.7.13.3"/>
    </reaction>
</comment>
<evidence type="ECO:0000256" key="4">
    <source>
        <dbReference type="ARBA" id="ARBA00022679"/>
    </source>
</evidence>
<dbReference type="InterPro" id="IPR001610">
    <property type="entry name" value="PAC"/>
</dbReference>
<comment type="caution">
    <text evidence="8">The sequence shown here is derived from an EMBL/GenBank/DDBJ whole genome shotgun (WGS) entry which is preliminary data.</text>
</comment>
<evidence type="ECO:0000256" key="2">
    <source>
        <dbReference type="ARBA" id="ARBA00012438"/>
    </source>
</evidence>
<evidence type="ECO:0000259" key="6">
    <source>
        <dbReference type="PROSITE" id="PS50112"/>
    </source>
</evidence>
<keyword evidence="9" id="KW-1185">Reference proteome</keyword>
<evidence type="ECO:0000313" key="9">
    <source>
        <dbReference type="Proteomes" id="UP000295741"/>
    </source>
</evidence>
<feature type="domain" description="PAS" evidence="6">
    <location>
        <begin position="42"/>
        <end position="87"/>
    </location>
</feature>
<dbReference type="RefSeq" id="WP_133474826.1">
    <property type="nucleotide sequence ID" value="NZ_SNWP01000011.1"/>
</dbReference>
<dbReference type="SMART" id="SM00086">
    <property type="entry name" value="PAC"/>
    <property type="match status" value="1"/>
</dbReference>
<organism evidence="8 9">
    <name type="scientific">Sediminibacterium goheungense</name>
    <dbReference type="NCBI Taxonomy" id="1086393"/>
    <lineage>
        <taxon>Bacteria</taxon>
        <taxon>Pseudomonadati</taxon>
        <taxon>Bacteroidota</taxon>
        <taxon>Chitinophagia</taxon>
        <taxon>Chitinophagales</taxon>
        <taxon>Chitinophagaceae</taxon>
        <taxon>Sediminibacterium</taxon>
    </lineage>
</organism>
<dbReference type="PANTHER" id="PTHR43304">
    <property type="entry name" value="PHYTOCHROME-LIKE PROTEIN CPH1"/>
    <property type="match status" value="1"/>
</dbReference>
<dbReference type="CDD" id="cd00130">
    <property type="entry name" value="PAS"/>
    <property type="match status" value="1"/>
</dbReference>
<dbReference type="Gene3D" id="2.10.70.100">
    <property type="match status" value="1"/>
</dbReference>
<dbReference type="EMBL" id="SNWP01000011">
    <property type="protein sequence ID" value="TDO26954.1"/>
    <property type="molecule type" value="Genomic_DNA"/>
</dbReference>
<keyword evidence="5" id="KW-0418">Kinase</keyword>
<dbReference type="InterPro" id="IPR000014">
    <property type="entry name" value="PAS"/>
</dbReference>
<dbReference type="EC" id="2.7.13.3" evidence="2"/>
<dbReference type="InterPro" id="IPR052162">
    <property type="entry name" value="Sensor_kinase/Photoreceptor"/>
</dbReference>
<dbReference type="Gene3D" id="3.30.450.20">
    <property type="entry name" value="PAS domain"/>
    <property type="match status" value="1"/>
</dbReference>
<dbReference type="InterPro" id="IPR000700">
    <property type="entry name" value="PAS-assoc_C"/>
</dbReference>
<dbReference type="InterPro" id="IPR013655">
    <property type="entry name" value="PAS_fold_3"/>
</dbReference>
<dbReference type="NCBIfam" id="TIGR00229">
    <property type="entry name" value="sensory_box"/>
    <property type="match status" value="1"/>
</dbReference>
<dbReference type="PROSITE" id="PS50112">
    <property type="entry name" value="PAS"/>
    <property type="match status" value="1"/>
</dbReference>
<dbReference type="Proteomes" id="UP000295741">
    <property type="component" value="Unassembled WGS sequence"/>
</dbReference>
<dbReference type="PANTHER" id="PTHR43304:SF1">
    <property type="entry name" value="PAC DOMAIN-CONTAINING PROTEIN"/>
    <property type="match status" value="1"/>
</dbReference>
<dbReference type="InterPro" id="IPR036097">
    <property type="entry name" value="HisK_dim/P_sf"/>
</dbReference>
<dbReference type="Gene3D" id="1.10.287.130">
    <property type="match status" value="1"/>
</dbReference>
<proteinExistence type="predicted"/>
<evidence type="ECO:0000256" key="1">
    <source>
        <dbReference type="ARBA" id="ARBA00000085"/>
    </source>
</evidence>
<gene>
    <name evidence="8" type="ORF">BC659_2269</name>
</gene>
<accession>A0A4R6IW94</accession>
<dbReference type="PROSITE" id="PS50113">
    <property type="entry name" value="PAC"/>
    <property type="match status" value="1"/>
</dbReference>
<reference evidence="8 9" key="1">
    <citation type="submission" date="2019-03" db="EMBL/GenBank/DDBJ databases">
        <title>Genomic Encyclopedia of Archaeal and Bacterial Type Strains, Phase II (KMG-II): from individual species to whole genera.</title>
        <authorList>
            <person name="Goeker M."/>
        </authorList>
    </citation>
    <scope>NUCLEOTIDE SEQUENCE [LARGE SCALE GENOMIC DNA]</scope>
    <source>
        <strain evidence="8 9">DSM 28323</strain>
    </source>
</reference>
<keyword evidence="4" id="KW-0808">Transferase</keyword>
<keyword evidence="3" id="KW-0597">Phosphoprotein</keyword>
<name>A0A4R6IW94_9BACT</name>
<evidence type="ECO:0000256" key="3">
    <source>
        <dbReference type="ARBA" id="ARBA00022553"/>
    </source>
</evidence>
<dbReference type="AlphaFoldDB" id="A0A4R6IW94"/>
<evidence type="ECO:0000256" key="5">
    <source>
        <dbReference type="ARBA" id="ARBA00022777"/>
    </source>
</evidence>
<feature type="domain" description="PAC" evidence="7">
    <location>
        <begin position="90"/>
        <end position="142"/>
    </location>
</feature>
<sequence length="211" mass="24852">MNKPEPHIYNFFFSEAERLLLASHLLNFGVWEFDFLHNRLIWDNKMHDIYGVKKEDFHHQMDDFRSRVHPEDLPGAEKAMDEIISTEAPLSAQFRIIRPDGVERIIAGNVKCIRNLLNQPIRLIGINHDITEQQLLQEELVHKNEQLKKIAWMQSHEIRKPVANILGLINLIDINQVDLHHHQLLELLKSSSEELDIIIKEIIQRTRESEK</sequence>
<dbReference type="SUPFAM" id="SSF47384">
    <property type="entry name" value="Homodimeric domain of signal transducing histidine kinase"/>
    <property type="match status" value="1"/>
</dbReference>
<evidence type="ECO:0000259" key="7">
    <source>
        <dbReference type="PROSITE" id="PS50113"/>
    </source>
</evidence>
<dbReference type="SUPFAM" id="SSF55785">
    <property type="entry name" value="PYP-like sensor domain (PAS domain)"/>
    <property type="match status" value="1"/>
</dbReference>